<name>U9U892_RHIID</name>
<dbReference type="AlphaFoldDB" id="U9U892"/>
<dbReference type="EMBL" id="KI282574">
    <property type="protein sequence ID" value="ESA14798.1"/>
    <property type="molecule type" value="Genomic_DNA"/>
</dbReference>
<proteinExistence type="predicted"/>
<evidence type="ECO:0000256" key="1">
    <source>
        <dbReference type="SAM" id="MobiDB-lite"/>
    </source>
</evidence>
<feature type="compositionally biased region" description="Low complexity" evidence="1">
    <location>
        <begin position="18"/>
        <end position="34"/>
    </location>
</feature>
<organism evidence="2">
    <name type="scientific">Rhizophagus irregularis (strain DAOM 181602 / DAOM 197198 / MUCL 43194)</name>
    <name type="common">Arbuscular mycorrhizal fungus</name>
    <name type="synonym">Glomus intraradices</name>
    <dbReference type="NCBI Taxonomy" id="747089"/>
    <lineage>
        <taxon>Eukaryota</taxon>
        <taxon>Fungi</taxon>
        <taxon>Fungi incertae sedis</taxon>
        <taxon>Mucoromycota</taxon>
        <taxon>Glomeromycotina</taxon>
        <taxon>Glomeromycetes</taxon>
        <taxon>Glomerales</taxon>
        <taxon>Glomeraceae</taxon>
        <taxon>Rhizophagus</taxon>
    </lineage>
</organism>
<evidence type="ECO:0000313" key="2">
    <source>
        <dbReference type="EMBL" id="ESA14798.1"/>
    </source>
</evidence>
<accession>U9U892</accession>
<protein>
    <submittedName>
        <fullName evidence="2">Uncharacterized protein</fullName>
    </submittedName>
</protein>
<feature type="region of interest" description="Disordered" evidence="1">
    <location>
        <begin position="1"/>
        <end position="40"/>
    </location>
</feature>
<feature type="compositionally biased region" description="Polar residues" evidence="1">
    <location>
        <begin position="1"/>
        <end position="17"/>
    </location>
</feature>
<sequence>MSSKPYQVSTIPIPSTHISNSSDDSSVISPVNSPKAENPEKFSIITGAEKNKWDNECFRNVLEKDMRFYRGAVETL</sequence>
<reference evidence="2" key="1">
    <citation type="submission" date="2013-07" db="EMBL/GenBank/DDBJ databases">
        <title>The genome of an arbuscular mycorrhizal fungus provides insights into the evolution of the oldest plant symbiosis.</title>
        <authorList>
            <consortium name="DOE Joint Genome Institute"/>
            <person name="Tisserant E."/>
            <person name="Malbreil M."/>
            <person name="Kuo A."/>
            <person name="Kohler A."/>
            <person name="Symeonidi A."/>
            <person name="Balestrini R."/>
            <person name="Charron P."/>
            <person name="Duensing N."/>
            <person name="Frei-dit-Frey N."/>
            <person name="Gianinazzi-Pearson V."/>
            <person name="Gilbert B."/>
            <person name="Handa Y."/>
            <person name="Hijri M."/>
            <person name="Kaul R."/>
            <person name="Kawaguchi M."/>
            <person name="Krajinski F."/>
            <person name="Lammers P."/>
            <person name="Lapierre D."/>
            <person name="Masclaux F.G."/>
            <person name="Murat C."/>
            <person name="Morin E."/>
            <person name="Ndikumana S."/>
            <person name="Pagni M."/>
            <person name="Petitpierre D."/>
            <person name="Requena N."/>
            <person name="Rosikiewicz P."/>
            <person name="Riley R."/>
            <person name="Saito K."/>
            <person name="San Clemente H."/>
            <person name="Shapiro H."/>
            <person name="van Tuinen D."/>
            <person name="Becard G."/>
            <person name="Bonfante P."/>
            <person name="Paszkowski U."/>
            <person name="Shachar-Hill Y."/>
            <person name="Young J.P."/>
            <person name="Sanders I.R."/>
            <person name="Henrissat B."/>
            <person name="Rensing S.A."/>
            <person name="Grigoriev I.V."/>
            <person name="Corradi N."/>
            <person name="Roux C."/>
            <person name="Martin F."/>
        </authorList>
    </citation>
    <scope>NUCLEOTIDE SEQUENCE</scope>
    <source>
        <strain evidence="2">DAOM 197198</strain>
    </source>
</reference>
<dbReference type="HOGENOM" id="CLU_2655712_0_0_1"/>
<gene>
    <name evidence="2" type="ORF">GLOINDRAFT_24576</name>
</gene>